<dbReference type="STRING" id="555875.SAMN04488124_0059"/>
<feature type="region of interest" description="Disordered" evidence="1">
    <location>
        <begin position="65"/>
        <end position="220"/>
    </location>
</feature>
<dbReference type="RefSeq" id="WP_245758256.1">
    <property type="nucleotide sequence ID" value="NZ_FOYS01000001.1"/>
</dbReference>
<evidence type="ECO:0000313" key="3">
    <source>
        <dbReference type="Proteomes" id="UP000243250"/>
    </source>
</evidence>
<feature type="compositionally biased region" description="Acidic residues" evidence="1">
    <location>
        <begin position="129"/>
        <end position="150"/>
    </location>
</feature>
<name>A0A1I6FQ72_9EURY</name>
<reference evidence="3" key="1">
    <citation type="submission" date="2016-10" db="EMBL/GenBank/DDBJ databases">
        <authorList>
            <person name="Varghese N."/>
            <person name="Submissions S."/>
        </authorList>
    </citation>
    <scope>NUCLEOTIDE SEQUENCE [LARGE SCALE GENOMIC DNA]</scope>
    <source>
        <strain evidence="3">CGMCC 1.8711</strain>
    </source>
</reference>
<sequence>MPMRQLRTCDFCGDDAVGIYEVLPAELSPTETEQRRVVLCADCSETLEGVLDPLLARLGVEQESTVGANEAERDASPEPVPAASGREERADDVAERRDDAANRRVDAPSTYETEAGDVTPMTERPADGPGEDERDDGAGEDDAGDDESGGDDSRGTETGDGEVTEEAVAEPAADYEADDADRKQTAADPSEDYDVVGDAGAPEAADDDSANEESVGAEPPQFRKVMRLLNNREFPVDRAEITDLASGAYGLERSEAAEILDYAIQRDVLREDDGQLRKA</sequence>
<feature type="compositionally biased region" description="Acidic residues" evidence="1">
    <location>
        <begin position="159"/>
        <end position="179"/>
    </location>
</feature>
<gene>
    <name evidence="2" type="ORF">SAMN04488124_0059</name>
</gene>
<keyword evidence="3" id="KW-1185">Reference proteome</keyword>
<evidence type="ECO:0000256" key="1">
    <source>
        <dbReference type="SAM" id="MobiDB-lite"/>
    </source>
</evidence>
<accession>A0A1I6FQ72</accession>
<dbReference type="AlphaFoldDB" id="A0A1I6FQ72"/>
<dbReference type="EMBL" id="FOYS01000001">
    <property type="protein sequence ID" value="SFR32090.1"/>
    <property type="molecule type" value="Genomic_DNA"/>
</dbReference>
<feature type="compositionally biased region" description="Basic and acidic residues" evidence="1">
    <location>
        <begin position="85"/>
        <end position="106"/>
    </location>
</feature>
<evidence type="ECO:0000313" key="2">
    <source>
        <dbReference type="EMBL" id="SFR32090.1"/>
    </source>
</evidence>
<organism evidence="2 3">
    <name type="scientific">Halogeometricum limi</name>
    <dbReference type="NCBI Taxonomy" id="555875"/>
    <lineage>
        <taxon>Archaea</taxon>
        <taxon>Methanobacteriati</taxon>
        <taxon>Methanobacteriota</taxon>
        <taxon>Stenosarchaea group</taxon>
        <taxon>Halobacteria</taxon>
        <taxon>Halobacteriales</taxon>
        <taxon>Haloferacaceae</taxon>
        <taxon>Halogeometricum</taxon>
    </lineage>
</organism>
<dbReference type="Proteomes" id="UP000243250">
    <property type="component" value="Unassembled WGS sequence"/>
</dbReference>
<proteinExistence type="predicted"/>
<protein>
    <submittedName>
        <fullName evidence="2">Uncharacterized protein</fullName>
    </submittedName>
</protein>